<keyword evidence="4" id="KW-1185">Reference proteome</keyword>
<dbReference type="InterPro" id="IPR025676">
    <property type="entry name" value="Clr5_dom"/>
</dbReference>
<protein>
    <recommendedName>
        <fullName evidence="2">Clr5 domain-containing protein</fullName>
    </recommendedName>
</protein>
<feature type="domain" description="Clr5" evidence="2">
    <location>
        <begin position="34"/>
        <end position="83"/>
    </location>
</feature>
<feature type="compositionally biased region" description="Low complexity" evidence="1">
    <location>
        <begin position="1"/>
        <end position="13"/>
    </location>
</feature>
<sequence length="558" mass="62250">MSDDSTTTPEGIETGTGTGTGTGKKKVYASQASFQRMRPVITRLYHDEGRTLHETAEILGREYGFFATPRMYKSRIRDWGLDKHVRRDDALAVWHAWRRLQLSGREKGVEVFVVGRRKVGVAAVGRYMSRHPLLRARYEAGIVSVPDDGAVPFFEGSEEGQGEGGEVVGEVVPVVGMGRVMEAGREMRLPEEILRIVRGFCDGAIQAGIWVRDFGEDGSEGGWFDGRGGMADYVALQRWYRSLFSARSMLLAGEVGTAFGMLGALLDRLHRIVRIEGLFGMFYLFDLVDLFRGPPGSGSGYYDQRLAGVLVRHVVEVVRVVFGRDGRHPLKLIWERLEAIGDDAERARAVLMVFKAVLGYFASRYGMLDVNTVEIQRLYTSNVTRMLEGVDSAGAGAEAEVHEVEESMGRLVIAAAAEGDGDYDDSVENDILSRLALTEIAAGRLDEAETKLERVVGFVEDDGDPSRDSWFDVRWDYFQGRARLCVARGETEEAARFLGECVEHCRRFRSETDPRTLEAMRYLILHLEKFGPDGEAVRWRGLYREACAKALVEARSSV</sequence>
<gene>
    <name evidence="3" type="ORF">QBC47DRAFT_431567</name>
</gene>
<comment type="caution">
    <text evidence="3">The sequence shown here is derived from an EMBL/GenBank/DDBJ whole genome shotgun (WGS) entry which is preliminary data.</text>
</comment>
<organism evidence="3 4">
    <name type="scientific">Echria macrotheca</name>
    <dbReference type="NCBI Taxonomy" id="438768"/>
    <lineage>
        <taxon>Eukaryota</taxon>
        <taxon>Fungi</taxon>
        <taxon>Dikarya</taxon>
        <taxon>Ascomycota</taxon>
        <taxon>Pezizomycotina</taxon>
        <taxon>Sordariomycetes</taxon>
        <taxon>Sordariomycetidae</taxon>
        <taxon>Sordariales</taxon>
        <taxon>Schizotheciaceae</taxon>
        <taxon>Echria</taxon>
    </lineage>
</organism>
<evidence type="ECO:0000313" key="3">
    <source>
        <dbReference type="EMBL" id="KAK1753191.1"/>
    </source>
</evidence>
<dbReference type="SUPFAM" id="SSF48452">
    <property type="entry name" value="TPR-like"/>
    <property type="match status" value="1"/>
</dbReference>
<dbReference type="PANTHER" id="PTHR38788">
    <property type="entry name" value="CLR5 DOMAIN-CONTAINING PROTEIN"/>
    <property type="match status" value="1"/>
</dbReference>
<dbReference type="EMBL" id="MU839838">
    <property type="protein sequence ID" value="KAK1753191.1"/>
    <property type="molecule type" value="Genomic_DNA"/>
</dbReference>
<feature type="region of interest" description="Disordered" evidence="1">
    <location>
        <begin position="1"/>
        <end position="24"/>
    </location>
</feature>
<evidence type="ECO:0000256" key="1">
    <source>
        <dbReference type="SAM" id="MobiDB-lite"/>
    </source>
</evidence>
<dbReference type="PANTHER" id="PTHR38788:SF3">
    <property type="entry name" value="CLR5 DOMAIN-CONTAINING PROTEIN"/>
    <property type="match status" value="1"/>
</dbReference>
<evidence type="ECO:0000259" key="2">
    <source>
        <dbReference type="Pfam" id="PF14420"/>
    </source>
</evidence>
<dbReference type="Pfam" id="PF14420">
    <property type="entry name" value="Clr5"/>
    <property type="match status" value="1"/>
</dbReference>
<evidence type="ECO:0000313" key="4">
    <source>
        <dbReference type="Proteomes" id="UP001239445"/>
    </source>
</evidence>
<dbReference type="Gene3D" id="1.25.40.10">
    <property type="entry name" value="Tetratricopeptide repeat domain"/>
    <property type="match status" value="1"/>
</dbReference>
<accession>A0AAJ0F385</accession>
<proteinExistence type="predicted"/>
<name>A0AAJ0F385_9PEZI</name>
<dbReference type="AlphaFoldDB" id="A0AAJ0F385"/>
<dbReference type="Proteomes" id="UP001239445">
    <property type="component" value="Unassembled WGS sequence"/>
</dbReference>
<reference evidence="3" key="1">
    <citation type="submission" date="2023-06" db="EMBL/GenBank/DDBJ databases">
        <title>Genome-scale phylogeny and comparative genomics of the fungal order Sordariales.</title>
        <authorList>
            <consortium name="Lawrence Berkeley National Laboratory"/>
            <person name="Hensen N."/>
            <person name="Bonometti L."/>
            <person name="Westerberg I."/>
            <person name="Brannstrom I.O."/>
            <person name="Guillou S."/>
            <person name="Cros-Aarteil S."/>
            <person name="Calhoun S."/>
            <person name="Haridas S."/>
            <person name="Kuo A."/>
            <person name="Mondo S."/>
            <person name="Pangilinan J."/>
            <person name="Riley R."/>
            <person name="Labutti K."/>
            <person name="Andreopoulos B."/>
            <person name="Lipzen A."/>
            <person name="Chen C."/>
            <person name="Yanf M."/>
            <person name="Daum C."/>
            <person name="Ng V."/>
            <person name="Clum A."/>
            <person name="Steindorff A."/>
            <person name="Ohm R."/>
            <person name="Martin F."/>
            <person name="Silar P."/>
            <person name="Natvig D."/>
            <person name="Lalanne C."/>
            <person name="Gautier V."/>
            <person name="Ament-Velasquez S.L."/>
            <person name="Kruys A."/>
            <person name="Hutchinson M.I."/>
            <person name="Powell A.J."/>
            <person name="Barry K."/>
            <person name="Miller A.N."/>
            <person name="Grigoriev I.V."/>
            <person name="Debuchy R."/>
            <person name="Gladieux P."/>
            <person name="Thoren M.H."/>
            <person name="Johannesson H."/>
        </authorList>
    </citation>
    <scope>NUCLEOTIDE SEQUENCE</scope>
    <source>
        <strain evidence="3">PSN4</strain>
    </source>
</reference>
<dbReference type="InterPro" id="IPR011990">
    <property type="entry name" value="TPR-like_helical_dom_sf"/>
</dbReference>